<name>A0AA46BP46_9MICO</name>
<dbReference type="PANTHER" id="PTHR24220">
    <property type="entry name" value="IMPORT ATP-BINDING PROTEIN"/>
    <property type="match status" value="1"/>
</dbReference>
<evidence type="ECO:0000256" key="1">
    <source>
        <dbReference type="ARBA" id="ARBA00022741"/>
    </source>
</evidence>
<dbReference type="SUPFAM" id="SSF52540">
    <property type="entry name" value="P-loop containing nucleoside triphosphate hydrolases"/>
    <property type="match status" value="1"/>
</dbReference>
<dbReference type="Gene3D" id="3.40.50.300">
    <property type="entry name" value="P-loop containing nucleotide triphosphate hydrolases"/>
    <property type="match status" value="1"/>
</dbReference>
<dbReference type="PROSITE" id="PS00211">
    <property type="entry name" value="ABC_TRANSPORTER_1"/>
    <property type="match status" value="1"/>
</dbReference>
<dbReference type="InterPro" id="IPR003593">
    <property type="entry name" value="AAA+_ATPase"/>
</dbReference>
<keyword evidence="2 5" id="KW-0067">ATP-binding</keyword>
<evidence type="ECO:0000256" key="2">
    <source>
        <dbReference type="ARBA" id="ARBA00022840"/>
    </source>
</evidence>
<evidence type="ECO:0000313" key="6">
    <source>
        <dbReference type="Proteomes" id="UP000254118"/>
    </source>
</evidence>
<dbReference type="SMART" id="SM00382">
    <property type="entry name" value="AAA"/>
    <property type="match status" value="1"/>
</dbReference>
<dbReference type="InterPro" id="IPR027417">
    <property type="entry name" value="P-loop_NTPase"/>
</dbReference>
<dbReference type="GO" id="GO:0022857">
    <property type="term" value="F:transmembrane transporter activity"/>
    <property type="evidence" value="ECO:0007669"/>
    <property type="project" value="TreeGrafter"/>
</dbReference>
<dbReference type="InterPro" id="IPR015854">
    <property type="entry name" value="ABC_transpr_LolD-like"/>
</dbReference>
<dbReference type="PANTHER" id="PTHR24220:SF86">
    <property type="entry name" value="ABC TRANSPORTER ABCH.1"/>
    <property type="match status" value="1"/>
</dbReference>
<protein>
    <submittedName>
        <fullName evidence="5">Glutamine transport ATP-binding protein GlnQ</fullName>
    </submittedName>
</protein>
<dbReference type="AlphaFoldDB" id="A0AA46BP46"/>
<comment type="caution">
    <text evidence="5">The sequence shown here is derived from an EMBL/GenBank/DDBJ whole genome shotgun (WGS) entry which is preliminary data.</text>
</comment>
<feature type="domain" description="ABC transporter" evidence="4">
    <location>
        <begin position="3"/>
        <end position="232"/>
    </location>
</feature>
<feature type="region of interest" description="Disordered" evidence="3">
    <location>
        <begin position="212"/>
        <end position="233"/>
    </location>
</feature>
<dbReference type="InterPro" id="IPR017871">
    <property type="entry name" value="ABC_transporter-like_CS"/>
</dbReference>
<reference evidence="5 6" key="1">
    <citation type="submission" date="2018-06" db="EMBL/GenBank/DDBJ databases">
        <authorList>
            <consortium name="Pathogen Informatics"/>
            <person name="Doyle S."/>
        </authorList>
    </citation>
    <scope>NUCLEOTIDE SEQUENCE [LARGE SCALE GENOMIC DNA]</scope>
    <source>
        <strain evidence="5 6">NCTC7915</strain>
    </source>
</reference>
<dbReference type="Pfam" id="PF00005">
    <property type="entry name" value="ABC_tran"/>
    <property type="match status" value="1"/>
</dbReference>
<keyword evidence="1" id="KW-0547">Nucleotide-binding</keyword>
<gene>
    <name evidence="5" type="primary">glnQ_1</name>
    <name evidence="5" type="ORF">NCTC7915_01744</name>
</gene>
<dbReference type="GO" id="GO:0016887">
    <property type="term" value="F:ATP hydrolysis activity"/>
    <property type="evidence" value="ECO:0007669"/>
    <property type="project" value="InterPro"/>
</dbReference>
<dbReference type="PROSITE" id="PS50893">
    <property type="entry name" value="ABC_TRANSPORTER_2"/>
    <property type="match status" value="1"/>
</dbReference>
<dbReference type="RefSeq" id="WP_115031310.1">
    <property type="nucleotide sequence ID" value="NZ_UFYA01000001.1"/>
</dbReference>
<evidence type="ECO:0000256" key="3">
    <source>
        <dbReference type="SAM" id="MobiDB-lite"/>
    </source>
</evidence>
<evidence type="ECO:0000313" key="5">
    <source>
        <dbReference type="EMBL" id="STD12241.1"/>
    </source>
</evidence>
<dbReference type="Proteomes" id="UP000254118">
    <property type="component" value="Unassembled WGS sequence"/>
</dbReference>
<dbReference type="EMBL" id="UFYA01000001">
    <property type="protein sequence ID" value="STD12241.1"/>
    <property type="molecule type" value="Genomic_DNA"/>
</dbReference>
<proteinExistence type="predicted"/>
<dbReference type="GO" id="GO:0005524">
    <property type="term" value="F:ATP binding"/>
    <property type="evidence" value="ECO:0007669"/>
    <property type="project" value="UniProtKB-KW"/>
</dbReference>
<dbReference type="InterPro" id="IPR003439">
    <property type="entry name" value="ABC_transporter-like_ATP-bd"/>
</dbReference>
<dbReference type="GO" id="GO:0005886">
    <property type="term" value="C:plasma membrane"/>
    <property type="evidence" value="ECO:0007669"/>
    <property type="project" value="TreeGrafter"/>
</dbReference>
<organism evidence="5 6">
    <name type="scientific">Dermatophilus congolensis</name>
    <dbReference type="NCBI Taxonomy" id="1863"/>
    <lineage>
        <taxon>Bacteria</taxon>
        <taxon>Bacillati</taxon>
        <taxon>Actinomycetota</taxon>
        <taxon>Actinomycetes</taxon>
        <taxon>Micrococcales</taxon>
        <taxon>Dermatophilaceae</taxon>
        <taxon>Dermatophilus</taxon>
    </lineage>
</organism>
<accession>A0AA46BP46</accession>
<sequence length="233" mass="25280">MIVDLHSVVVKHPRSSFQLLIPSIHVRAGEFIAICGPSGTGKSTLLDVCAGTIPATSGQVHVLGLDLRHARARRQVRRKGTYLIQRGSVVEYLTALENVLIAGEIAGIRRDTDTARNALETVGLLNHADSRISHMSGGQRQRVAMASAIYRRSPLVWADGPTSALDATNSDLVLSGLRDLAHHANTTVMCVTHDTNRAQNYADRILTIDNGQIQETHTQKSEPAQARTESTPQ</sequence>
<evidence type="ECO:0000259" key="4">
    <source>
        <dbReference type="PROSITE" id="PS50893"/>
    </source>
</evidence>